<dbReference type="InterPro" id="IPR024747">
    <property type="entry name" value="Pyridox_Oxase-rel"/>
</dbReference>
<dbReference type="Proteomes" id="UP000009047">
    <property type="component" value="Chromosome"/>
</dbReference>
<organism evidence="1 2">
    <name type="scientific">Desulfarculus baarsii (strain ATCC 33931 / DSM 2075 / LMG 7858 / VKM B-1802 / 2st14)</name>
    <dbReference type="NCBI Taxonomy" id="644282"/>
    <lineage>
        <taxon>Bacteria</taxon>
        <taxon>Pseudomonadati</taxon>
        <taxon>Thermodesulfobacteriota</taxon>
        <taxon>Desulfarculia</taxon>
        <taxon>Desulfarculales</taxon>
        <taxon>Desulfarculaceae</taxon>
        <taxon>Desulfarculus</taxon>
    </lineage>
</organism>
<dbReference type="HOGENOM" id="CLU_067890_1_2_7"/>
<dbReference type="PANTHER" id="PTHR34071:SF2">
    <property type="entry name" value="FLAVIN-NUCLEOTIDE-BINDING PROTEIN"/>
    <property type="match status" value="1"/>
</dbReference>
<evidence type="ECO:0000313" key="2">
    <source>
        <dbReference type="Proteomes" id="UP000009047"/>
    </source>
</evidence>
<gene>
    <name evidence="1" type="ordered locus">Deba_1435</name>
</gene>
<dbReference type="InterPro" id="IPR012349">
    <property type="entry name" value="Split_barrel_FMN-bd"/>
</dbReference>
<protein>
    <submittedName>
        <fullName evidence="1">Pyridoxamine 5'-phosphate oxidase-related FMN-binding protein</fullName>
    </submittedName>
</protein>
<dbReference type="Pfam" id="PF12900">
    <property type="entry name" value="Pyridox_ox_2"/>
    <property type="match status" value="1"/>
</dbReference>
<evidence type="ECO:0000313" key="1">
    <source>
        <dbReference type="EMBL" id="ADK84803.1"/>
    </source>
</evidence>
<dbReference type="PANTHER" id="PTHR34071">
    <property type="entry name" value="5-NITROIMIDAZOLE ANTIBIOTICS RESISTANCE PROTEIN, NIMA-FAMILY-RELATED PROTEIN-RELATED"/>
    <property type="match status" value="1"/>
</dbReference>
<proteinExistence type="predicted"/>
<dbReference type="AlphaFoldDB" id="E1QGW0"/>
<dbReference type="RefSeq" id="WP_013258256.1">
    <property type="nucleotide sequence ID" value="NC_014365.1"/>
</dbReference>
<dbReference type="STRING" id="644282.Deba_1435"/>
<dbReference type="SUPFAM" id="SSF50475">
    <property type="entry name" value="FMN-binding split barrel"/>
    <property type="match status" value="1"/>
</dbReference>
<dbReference type="eggNOG" id="COG3467">
    <property type="taxonomic scope" value="Bacteria"/>
</dbReference>
<dbReference type="OrthoDB" id="9794935at2"/>
<dbReference type="Gene3D" id="2.30.110.10">
    <property type="entry name" value="Electron Transport, Fmn-binding Protein, Chain A"/>
    <property type="match status" value="1"/>
</dbReference>
<sequence length="156" mass="17286">MIAMRKPHKQITDQARIEAILDQAPVLRLAMCRDGQPYVTPLNFGRLGQRLYVHTGRQGLKIDFIAANPRVCFEVTSLAEPAPGPTPCQWDWRYRSVIGFGRAVVVDDPAEKQAGLAAIVAHYDPEARPDFPPEKMALALVLRIEVESLTAKANLA</sequence>
<keyword evidence="2" id="KW-1185">Reference proteome</keyword>
<reference evidence="1 2" key="1">
    <citation type="journal article" date="2010" name="Stand. Genomic Sci.">
        <title>Complete genome sequence of Desulfarculus baarsii type strain (2st14).</title>
        <authorList>
            <person name="Sun H."/>
            <person name="Spring S."/>
            <person name="Lapidus A."/>
            <person name="Davenport K."/>
            <person name="Del Rio T.G."/>
            <person name="Tice H."/>
            <person name="Nolan M."/>
            <person name="Copeland A."/>
            <person name="Cheng J.F."/>
            <person name="Lucas S."/>
            <person name="Tapia R."/>
            <person name="Goodwin L."/>
            <person name="Pitluck S."/>
            <person name="Ivanova N."/>
            <person name="Pagani I."/>
            <person name="Mavromatis K."/>
            <person name="Ovchinnikova G."/>
            <person name="Pati A."/>
            <person name="Chen A."/>
            <person name="Palaniappan K."/>
            <person name="Hauser L."/>
            <person name="Chang Y.J."/>
            <person name="Jeffries C.D."/>
            <person name="Detter J.C."/>
            <person name="Han C."/>
            <person name="Rohde M."/>
            <person name="Brambilla E."/>
            <person name="Goker M."/>
            <person name="Woyke T."/>
            <person name="Bristow J."/>
            <person name="Eisen J.A."/>
            <person name="Markowitz V."/>
            <person name="Hugenholtz P."/>
            <person name="Kyrpides N.C."/>
            <person name="Klenk H.P."/>
            <person name="Land M."/>
        </authorList>
    </citation>
    <scope>NUCLEOTIDE SEQUENCE [LARGE SCALE GENOMIC DNA]</scope>
    <source>
        <strain evidence="2">ATCC 33931 / DSM 2075 / LMG 7858 / VKM B-1802 / 2st14</strain>
    </source>
</reference>
<name>E1QGW0_DESB2</name>
<accession>E1QGW0</accession>
<dbReference type="EMBL" id="CP002085">
    <property type="protein sequence ID" value="ADK84803.1"/>
    <property type="molecule type" value="Genomic_DNA"/>
</dbReference>
<dbReference type="KEGG" id="dbr:Deba_1435"/>